<sequence length="240" mass="26853">MKQNNSIALIATLLSICAQGQVINEKLLTGKIIANAKPAAGVHVLNIVNEKETVSDSLGVFNIMAKPDDLLVFTAPNLEIHRRSIDEEDMHQKRLDIEMLTKAIELQVVYVNAHPGINARALGVIPKNQKVVTAAERGRYSQPNGPLQAIKIMITGKNPALDNALKVERNIAALNRLDGVFQDKYYVETLKIDKDYIKGFQYYCIEDAEFSASLKSNNKWKLMFRIVKLAEIYNEMNASQ</sequence>
<dbReference type="Proteomes" id="UP000317519">
    <property type="component" value="Unassembled WGS sequence"/>
</dbReference>
<reference evidence="1 2" key="1">
    <citation type="journal article" date="2015" name="Stand. Genomic Sci.">
        <title>Genomic Encyclopedia of Bacterial and Archaeal Type Strains, Phase III: the genomes of soil and plant-associated and newly described type strains.</title>
        <authorList>
            <person name="Whitman W.B."/>
            <person name="Woyke T."/>
            <person name="Klenk H.P."/>
            <person name="Zhou Y."/>
            <person name="Lilburn T.G."/>
            <person name="Beck B.J."/>
            <person name="De Vos P."/>
            <person name="Vandamme P."/>
            <person name="Eisen J.A."/>
            <person name="Garrity G."/>
            <person name="Hugenholtz P."/>
            <person name="Kyrpides N.C."/>
        </authorList>
    </citation>
    <scope>NUCLEOTIDE SEQUENCE [LARGE SCALE GENOMIC DNA]</scope>
    <source>
        <strain evidence="1 2">CGMCC 1.6847</strain>
    </source>
</reference>
<protein>
    <recommendedName>
        <fullName evidence="3">Carboxypeptidase-like protein</fullName>
    </recommendedName>
</protein>
<proteinExistence type="predicted"/>
<comment type="caution">
    <text evidence="1">The sequence shown here is derived from an EMBL/GenBank/DDBJ whole genome shotgun (WGS) entry which is preliminary data.</text>
</comment>
<evidence type="ECO:0000313" key="1">
    <source>
        <dbReference type="EMBL" id="TWI02205.1"/>
    </source>
</evidence>
<evidence type="ECO:0000313" key="2">
    <source>
        <dbReference type="Proteomes" id="UP000317519"/>
    </source>
</evidence>
<gene>
    <name evidence="1" type="ORF">IQ05_00440</name>
</gene>
<keyword evidence="2" id="KW-1185">Reference proteome</keyword>
<dbReference type="RefSeq" id="WP_144889365.1">
    <property type="nucleotide sequence ID" value="NZ_VLKO01000002.1"/>
</dbReference>
<accession>A0ABY3FMB4</accession>
<name>A0ABY3FMB4_9FLAO</name>
<organism evidence="1 2">
    <name type="scientific">Flavobacterium tiangeerense</name>
    <dbReference type="NCBI Taxonomy" id="459471"/>
    <lineage>
        <taxon>Bacteria</taxon>
        <taxon>Pseudomonadati</taxon>
        <taxon>Bacteroidota</taxon>
        <taxon>Flavobacteriia</taxon>
        <taxon>Flavobacteriales</taxon>
        <taxon>Flavobacteriaceae</taxon>
        <taxon>Flavobacterium</taxon>
    </lineage>
</organism>
<evidence type="ECO:0008006" key="3">
    <source>
        <dbReference type="Google" id="ProtNLM"/>
    </source>
</evidence>
<dbReference type="EMBL" id="VLKO01000002">
    <property type="protein sequence ID" value="TWI02205.1"/>
    <property type="molecule type" value="Genomic_DNA"/>
</dbReference>